<feature type="region of interest" description="Disordered" evidence="1">
    <location>
        <begin position="1"/>
        <end position="29"/>
    </location>
</feature>
<dbReference type="VEuPathDB" id="FungiDB:I7I53_10467"/>
<dbReference type="Proteomes" id="UP000663419">
    <property type="component" value="Chromosome 1"/>
</dbReference>
<sequence length="86" mass="9799">MHWPQLPPPMTATLMASRGPDSVHSDPSNLVENRIRGRPIRNSRGKHIYVCVCARKCEEFRTTCCLLPKKIKNKKVKQSKNIGKSK</sequence>
<proteinExistence type="predicted"/>
<organism evidence="2 3">
    <name type="scientific">Ajellomyces capsulatus (strain H88)</name>
    <name type="common">Darling's disease fungus</name>
    <name type="synonym">Histoplasma capsulatum</name>
    <dbReference type="NCBI Taxonomy" id="544711"/>
    <lineage>
        <taxon>Eukaryota</taxon>
        <taxon>Fungi</taxon>
        <taxon>Dikarya</taxon>
        <taxon>Ascomycota</taxon>
        <taxon>Pezizomycotina</taxon>
        <taxon>Eurotiomycetes</taxon>
        <taxon>Eurotiomycetidae</taxon>
        <taxon>Onygenales</taxon>
        <taxon>Ajellomycetaceae</taxon>
        <taxon>Histoplasma</taxon>
    </lineage>
</organism>
<evidence type="ECO:0000313" key="3">
    <source>
        <dbReference type="Proteomes" id="UP000663419"/>
    </source>
</evidence>
<evidence type="ECO:0000313" key="2">
    <source>
        <dbReference type="EMBL" id="QSS49946.1"/>
    </source>
</evidence>
<dbReference type="EMBL" id="CP069102">
    <property type="protein sequence ID" value="QSS49946.1"/>
    <property type="molecule type" value="Genomic_DNA"/>
</dbReference>
<name>A0A8A1L7K0_AJEC8</name>
<reference evidence="2" key="1">
    <citation type="submission" date="2021-01" db="EMBL/GenBank/DDBJ databases">
        <title>Chromosome-level genome assembly of a human fungal pathogen reveals clustering of transcriptionally co-regulated genes.</title>
        <authorList>
            <person name="Voorhies M."/>
            <person name="Cohen S."/>
            <person name="Shea T.P."/>
            <person name="Petrus S."/>
            <person name="Munoz J.F."/>
            <person name="Poplawski S."/>
            <person name="Goldman W.E."/>
            <person name="Michael T."/>
            <person name="Cuomo C.A."/>
            <person name="Sil A."/>
            <person name="Beyhan S."/>
        </authorList>
    </citation>
    <scope>NUCLEOTIDE SEQUENCE</scope>
    <source>
        <strain evidence="2">H88</strain>
    </source>
</reference>
<feature type="compositionally biased region" description="Pro residues" evidence="1">
    <location>
        <begin position="1"/>
        <end position="10"/>
    </location>
</feature>
<gene>
    <name evidence="2" type="ORF">I7I53_10467</name>
</gene>
<protein>
    <submittedName>
        <fullName evidence="2">Uncharacterized protein</fullName>
    </submittedName>
</protein>
<accession>A0A8A1L7K0</accession>
<dbReference type="AlphaFoldDB" id="A0A8A1L7K0"/>
<evidence type="ECO:0000256" key="1">
    <source>
        <dbReference type="SAM" id="MobiDB-lite"/>
    </source>
</evidence>